<reference evidence="1" key="2">
    <citation type="journal article" date="2023" name="BMC Genomics">
        <title>Pest status, molecular evolution, and epigenetic factors derived from the genome assembly of Frankliniella fusca, a thysanopteran phytovirus vector.</title>
        <authorList>
            <person name="Catto M.A."/>
            <person name="Labadie P.E."/>
            <person name="Jacobson A.L."/>
            <person name="Kennedy G.G."/>
            <person name="Srinivasan R."/>
            <person name="Hunt B.G."/>
        </authorList>
    </citation>
    <scope>NUCLEOTIDE SEQUENCE</scope>
    <source>
        <strain evidence="1">PL_HMW_Pooled</strain>
    </source>
</reference>
<name>A0AAE1LP84_9NEOP</name>
<accession>A0AAE1LP84</accession>
<dbReference type="EMBL" id="JAHWGI010001226">
    <property type="protein sequence ID" value="KAK3925312.1"/>
    <property type="molecule type" value="Genomic_DNA"/>
</dbReference>
<reference evidence="1" key="1">
    <citation type="submission" date="2021-07" db="EMBL/GenBank/DDBJ databases">
        <authorList>
            <person name="Catto M.A."/>
            <person name="Jacobson A."/>
            <person name="Kennedy G."/>
            <person name="Labadie P."/>
            <person name="Hunt B.G."/>
            <person name="Srinivasan R."/>
        </authorList>
    </citation>
    <scope>NUCLEOTIDE SEQUENCE</scope>
    <source>
        <strain evidence="1">PL_HMW_Pooled</strain>
        <tissue evidence="1">Head</tissue>
    </source>
</reference>
<evidence type="ECO:0000313" key="1">
    <source>
        <dbReference type="EMBL" id="KAK3925312.1"/>
    </source>
</evidence>
<gene>
    <name evidence="1" type="ORF">KUF71_013519</name>
</gene>
<evidence type="ECO:0000313" key="2">
    <source>
        <dbReference type="Proteomes" id="UP001219518"/>
    </source>
</evidence>
<keyword evidence="2" id="KW-1185">Reference proteome</keyword>
<dbReference type="Proteomes" id="UP001219518">
    <property type="component" value="Unassembled WGS sequence"/>
</dbReference>
<protein>
    <submittedName>
        <fullName evidence="1">Cytosolic sulfotransferase 12</fullName>
    </submittedName>
</protein>
<comment type="caution">
    <text evidence="1">The sequence shown here is derived from an EMBL/GenBank/DDBJ whole genome shotgun (WGS) entry which is preliminary data.</text>
</comment>
<sequence>MVEAVVWNESPSAICSAGLVGRGRWEHTSGKVAWEMFGAPPSGGSDAAPNVGCLMLGTWNGGTDSGPERTADEDVEGAVEGKCLASEEILGLVERTSGMWFKFWNLVKRAEVDVIEAAESCVLAHMPLVAGFRFERWNNRTWEGGPKNFQGDETDILECGCRELWKADATSGLNDRSNASIST</sequence>
<organism evidence="1 2">
    <name type="scientific">Frankliniella fusca</name>
    <dbReference type="NCBI Taxonomy" id="407009"/>
    <lineage>
        <taxon>Eukaryota</taxon>
        <taxon>Metazoa</taxon>
        <taxon>Ecdysozoa</taxon>
        <taxon>Arthropoda</taxon>
        <taxon>Hexapoda</taxon>
        <taxon>Insecta</taxon>
        <taxon>Pterygota</taxon>
        <taxon>Neoptera</taxon>
        <taxon>Paraneoptera</taxon>
        <taxon>Thysanoptera</taxon>
        <taxon>Terebrantia</taxon>
        <taxon>Thripoidea</taxon>
        <taxon>Thripidae</taxon>
        <taxon>Frankliniella</taxon>
    </lineage>
</organism>
<dbReference type="AlphaFoldDB" id="A0AAE1LP84"/>
<proteinExistence type="predicted"/>